<feature type="domain" description="DUF397" evidence="1">
    <location>
        <begin position="9"/>
        <end position="64"/>
    </location>
</feature>
<dbReference type="Pfam" id="PF04149">
    <property type="entry name" value="DUF397"/>
    <property type="match status" value="1"/>
</dbReference>
<gene>
    <name evidence="2" type="ORF">ACFO0B_06610</name>
</gene>
<accession>A0ABV8DPS5</accession>
<dbReference type="Proteomes" id="UP001595696">
    <property type="component" value="Unassembled WGS sequence"/>
</dbReference>
<name>A0ABV8DPS5_9NOCA</name>
<sequence>MTAKNRLNDWTTSSFSGNNGGACVEVKIEGDAVLVRDSKFRRDPGNRDRTQPQIGISVGAWTELCQRMISMTSFTLGEALRVTVHNDGAATFENWSIRLNFTPDEMDAFAKGVIDGEFTVV</sequence>
<comment type="caution">
    <text evidence="2">The sequence shown here is derived from an EMBL/GenBank/DDBJ whole genome shotgun (WGS) entry which is preliminary data.</text>
</comment>
<dbReference type="RefSeq" id="WP_378611609.1">
    <property type="nucleotide sequence ID" value="NZ_JBHSAX010000006.1"/>
</dbReference>
<dbReference type="EMBL" id="JBHSAX010000006">
    <property type="protein sequence ID" value="MFC3961656.1"/>
    <property type="molecule type" value="Genomic_DNA"/>
</dbReference>
<proteinExistence type="predicted"/>
<evidence type="ECO:0000313" key="3">
    <source>
        <dbReference type="Proteomes" id="UP001595696"/>
    </source>
</evidence>
<keyword evidence="3" id="KW-1185">Reference proteome</keyword>
<evidence type="ECO:0000313" key="2">
    <source>
        <dbReference type="EMBL" id="MFC3961656.1"/>
    </source>
</evidence>
<dbReference type="InterPro" id="IPR007278">
    <property type="entry name" value="DUF397"/>
</dbReference>
<reference evidence="3" key="1">
    <citation type="journal article" date="2019" name="Int. J. Syst. Evol. Microbiol.">
        <title>The Global Catalogue of Microorganisms (GCM) 10K type strain sequencing project: providing services to taxonomists for standard genome sequencing and annotation.</title>
        <authorList>
            <consortium name="The Broad Institute Genomics Platform"/>
            <consortium name="The Broad Institute Genome Sequencing Center for Infectious Disease"/>
            <person name="Wu L."/>
            <person name="Ma J."/>
        </authorList>
    </citation>
    <scope>NUCLEOTIDE SEQUENCE [LARGE SCALE GENOMIC DNA]</scope>
    <source>
        <strain evidence="3">CGMCC 4.7330</strain>
    </source>
</reference>
<protein>
    <submittedName>
        <fullName evidence="2">DUF397 domain-containing protein</fullName>
    </submittedName>
</protein>
<organism evidence="2 3">
    <name type="scientific">Nocardia jiangsuensis</name>
    <dbReference type="NCBI Taxonomy" id="1691563"/>
    <lineage>
        <taxon>Bacteria</taxon>
        <taxon>Bacillati</taxon>
        <taxon>Actinomycetota</taxon>
        <taxon>Actinomycetes</taxon>
        <taxon>Mycobacteriales</taxon>
        <taxon>Nocardiaceae</taxon>
        <taxon>Nocardia</taxon>
    </lineage>
</organism>
<evidence type="ECO:0000259" key="1">
    <source>
        <dbReference type="Pfam" id="PF04149"/>
    </source>
</evidence>